<dbReference type="EMBL" id="UGUY01000001">
    <property type="protein sequence ID" value="SUD66745.1"/>
    <property type="molecule type" value="Genomic_DNA"/>
</dbReference>
<dbReference type="NCBIfam" id="TIGR02684">
    <property type="entry name" value="dnstrm_HI1420"/>
    <property type="match status" value="1"/>
</dbReference>
<dbReference type="RefSeq" id="WP_046786847.1">
    <property type="nucleotide sequence ID" value="NZ_JABTYF010000001.1"/>
</dbReference>
<evidence type="ECO:0000313" key="2">
    <source>
        <dbReference type="Proteomes" id="UP000254602"/>
    </source>
</evidence>
<protein>
    <submittedName>
        <fullName evidence="1">Cro/CI family transcriptional regulator</fullName>
    </submittedName>
</protein>
<dbReference type="InterPro" id="IPR010982">
    <property type="entry name" value="Lambda_DNA-bd_dom_sf"/>
</dbReference>
<dbReference type="PANTHER" id="PTHR40275">
    <property type="entry name" value="SSL7038 PROTEIN"/>
    <property type="match status" value="1"/>
</dbReference>
<sequence>MKEQFYDYDPAEALTDAESIAVFMEDAFETGDAAYIAQALGVVARAKGMSAIANEAGVSREHLYRSFSEKGNPTLKTMLAVMRAVGLDLTSRKHVKSAH</sequence>
<dbReference type="GO" id="GO:0003677">
    <property type="term" value="F:DNA binding"/>
    <property type="evidence" value="ECO:0007669"/>
    <property type="project" value="InterPro"/>
</dbReference>
<gene>
    <name evidence="1" type="ORF">NCTC7914_00807</name>
</gene>
<dbReference type="PANTHER" id="PTHR40275:SF1">
    <property type="entry name" value="SSL7038 PROTEIN"/>
    <property type="match status" value="1"/>
</dbReference>
<dbReference type="Proteomes" id="UP000254602">
    <property type="component" value="Unassembled WGS sequence"/>
</dbReference>
<evidence type="ECO:0000313" key="1">
    <source>
        <dbReference type="EMBL" id="SUD66745.1"/>
    </source>
</evidence>
<accession>A0A379KFK0</accession>
<dbReference type="CDD" id="cd00093">
    <property type="entry name" value="HTH_XRE"/>
    <property type="match status" value="1"/>
</dbReference>
<dbReference type="InterPro" id="IPR001387">
    <property type="entry name" value="Cro/C1-type_HTH"/>
</dbReference>
<reference evidence="1 2" key="1">
    <citation type="submission" date="2018-06" db="EMBL/GenBank/DDBJ databases">
        <authorList>
            <consortium name="Pathogen Informatics"/>
            <person name="Doyle S."/>
        </authorList>
    </citation>
    <scope>NUCLEOTIDE SEQUENCE [LARGE SCALE GENOMIC DNA]</scope>
    <source>
        <strain evidence="1 2">NCTC7914</strain>
    </source>
</reference>
<dbReference type="AlphaFoldDB" id="A0A379KFK0"/>
<dbReference type="Gene3D" id="1.10.260.40">
    <property type="entry name" value="lambda repressor-like DNA-binding domains"/>
    <property type="match status" value="1"/>
</dbReference>
<organism evidence="1 2">
    <name type="scientific">Pseudomonas putida</name>
    <name type="common">Arthrobacter siderocapsulatus</name>
    <dbReference type="NCBI Taxonomy" id="303"/>
    <lineage>
        <taxon>Bacteria</taxon>
        <taxon>Pseudomonadati</taxon>
        <taxon>Pseudomonadota</taxon>
        <taxon>Gammaproteobacteria</taxon>
        <taxon>Pseudomonadales</taxon>
        <taxon>Pseudomonadaceae</taxon>
        <taxon>Pseudomonas</taxon>
    </lineage>
</organism>
<name>A0A379KFK0_PSEPU</name>
<dbReference type="SUPFAM" id="SSF47413">
    <property type="entry name" value="lambda repressor-like DNA-binding domains"/>
    <property type="match status" value="1"/>
</dbReference>
<proteinExistence type="predicted"/>
<dbReference type="Pfam" id="PF21716">
    <property type="entry name" value="dnstrm_HI1420"/>
    <property type="match status" value="1"/>
</dbReference>
<dbReference type="InterPro" id="IPR014057">
    <property type="entry name" value="HI1420"/>
</dbReference>